<evidence type="ECO:0000256" key="1">
    <source>
        <dbReference type="ARBA" id="ARBA00022679"/>
    </source>
</evidence>
<feature type="transmembrane region" description="Helical" evidence="2">
    <location>
        <begin position="12"/>
        <end position="31"/>
    </location>
</feature>
<keyword evidence="2" id="KW-0472">Membrane</keyword>
<dbReference type="Gene3D" id="3.90.550.20">
    <property type="match status" value="1"/>
</dbReference>
<dbReference type="InterPro" id="IPR051706">
    <property type="entry name" value="Glycosyltransferase_domain"/>
</dbReference>
<dbReference type="AlphaFoldDB" id="A0ABD3V8D9"/>
<dbReference type="GO" id="GO:0006688">
    <property type="term" value="P:glycosphingolipid biosynthetic process"/>
    <property type="evidence" value="ECO:0007669"/>
    <property type="project" value="UniProtKB-ARBA"/>
</dbReference>
<keyword evidence="1" id="KW-0808">Transferase</keyword>
<dbReference type="GO" id="GO:0016020">
    <property type="term" value="C:membrane"/>
    <property type="evidence" value="ECO:0007669"/>
    <property type="project" value="GOC"/>
</dbReference>
<dbReference type="EMBL" id="JBJQND010000013">
    <property type="protein sequence ID" value="KAL3857855.1"/>
    <property type="molecule type" value="Genomic_DNA"/>
</dbReference>
<dbReference type="GO" id="GO:0016740">
    <property type="term" value="F:transferase activity"/>
    <property type="evidence" value="ECO:0007669"/>
    <property type="project" value="UniProtKB-KW"/>
</dbReference>
<protein>
    <submittedName>
        <fullName evidence="3">Uncharacterized protein</fullName>
    </submittedName>
</protein>
<gene>
    <name evidence="3" type="ORF">ACJMK2_012485</name>
</gene>
<reference evidence="3 4" key="1">
    <citation type="submission" date="2024-11" db="EMBL/GenBank/DDBJ databases">
        <title>Chromosome-level genome assembly of the freshwater bivalve Anodonta woodiana.</title>
        <authorList>
            <person name="Chen X."/>
        </authorList>
    </citation>
    <scope>NUCLEOTIDE SEQUENCE [LARGE SCALE GENOMIC DNA]</scope>
    <source>
        <strain evidence="3">MN2024</strain>
        <tissue evidence="3">Gills</tissue>
    </source>
</reference>
<keyword evidence="4" id="KW-1185">Reference proteome</keyword>
<dbReference type="PANTHER" id="PTHR32385">
    <property type="entry name" value="MANNOSYL PHOSPHORYLINOSITOL CERAMIDE SYNTHASE"/>
    <property type="match status" value="1"/>
</dbReference>
<accession>A0ABD3V8D9</accession>
<dbReference type="GO" id="GO:0006673">
    <property type="term" value="P:inositol phosphoceramide metabolic process"/>
    <property type="evidence" value="ECO:0007669"/>
    <property type="project" value="UniProtKB-ARBA"/>
</dbReference>
<evidence type="ECO:0000313" key="4">
    <source>
        <dbReference type="Proteomes" id="UP001634394"/>
    </source>
</evidence>
<comment type="caution">
    <text evidence="3">The sequence shown here is derived from an EMBL/GenBank/DDBJ whole genome shotgun (WGS) entry which is preliminary data.</text>
</comment>
<dbReference type="InterPro" id="IPR007577">
    <property type="entry name" value="GlycoTrfase_DXD_sugar-bd_CS"/>
</dbReference>
<keyword evidence="2" id="KW-0812">Transmembrane</keyword>
<organism evidence="3 4">
    <name type="scientific">Sinanodonta woodiana</name>
    <name type="common">Chinese pond mussel</name>
    <name type="synonym">Anodonta woodiana</name>
    <dbReference type="NCBI Taxonomy" id="1069815"/>
    <lineage>
        <taxon>Eukaryota</taxon>
        <taxon>Metazoa</taxon>
        <taxon>Spiralia</taxon>
        <taxon>Lophotrochozoa</taxon>
        <taxon>Mollusca</taxon>
        <taxon>Bivalvia</taxon>
        <taxon>Autobranchia</taxon>
        <taxon>Heteroconchia</taxon>
        <taxon>Palaeoheterodonta</taxon>
        <taxon>Unionida</taxon>
        <taxon>Unionoidea</taxon>
        <taxon>Unionidae</taxon>
        <taxon>Unioninae</taxon>
        <taxon>Sinanodonta</taxon>
    </lineage>
</organism>
<dbReference type="Pfam" id="PF04488">
    <property type="entry name" value="Gly_transf_sug"/>
    <property type="match status" value="1"/>
</dbReference>
<sequence length="375" mass="44302">MNCFRGLKSTPKVGFLLSVTVVVFIFLTYIMDRYNTDSTLEEKRRECGISICTPCQFLETNERVDSVNGYVDDTLQITLQSKFRPPKRKELEHFSASGDDKIDRIIHQSWKTKMVPMQFKDYIKSFVDNHPSWKYMFWTDHSTRLFINNLYPNLLDLYDNYAHPLNRPDAMRYIVLFHFGGVYSDLDVKSLRPLDPVIKKYSCVLGQEPHVHSIVYTNFYEQASNAFMACRKRHPFMKSVIDNLYQFSFFAHVLDSTGPRFLTFSLRQYMIKNKDLQVSDKDYVFLSPPEYFLPSVDSEITKKLALLCEGFPCLSPLRQWQCEQWKQEGVRTEPHPISFTNHVWSHTTYKDHFPFYKENIYIFVICQDVLIYNNA</sequence>
<keyword evidence="2" id="KW-1133">Transmembrane helix</keyword>
<evidence type="ECO:0000256" key="2">
    <source>
        <dbReference type="SAM" id="Phobius"/>
    </source>
</evidence>
<name>A0ABD3V8D9_SINWO</name>
<proteinExistence type="predicted"/>
<evidence type="ECO:0000313" key="3">
    <source>
        <dbReference type="EMBL" id="KAL3857855.1"/>
    </source>
</evidence>
<dbReference type="Proteomes" id="UP001634394">
    <property type="component" value="Unassembled WGS sequence"/>
</dbReference>
<dbReference type="PANTHER" id="PTHR32385:SF15">
    <property type="entry name" value="INOSITOL PHOSPHOCERAMIDE MANNOSYLTRANSFERASE 1"/>
    <property type="match status" value="1"/>
</dbReference>
<dbReference type="SUPFAM" id="SSF53448">
    <property type="entry name" value="Nucleotide-diphospho-sugar transferases"/>
    <property type="match status" value="1"/>
</dbReference>
<dbReference type="InterPro" id="IPR029044">
    <property type="entry name" value="Nucleotide-diphossugar_trans"/>
</dbReference>